<gene>
    <name evidence="1" type="ORF">SO802_014486</name>
</gene>
<accession>A0AAW2CR25</accession>
<comment type="caution">
    <text evidence="1">The sequence shown here is derived from an EMBL/GenBank/DDBJ whole genome shotgun (WGS) entry which is preliminary data.</text>
</comment>
<dbReference type="EMBL" id="JAZDWU010000005">
    <property type="protein sequence ID" value="KAL0000705.1"/>
    <property type="molecule type" value="Genomic_DNA"/>
</dbReference>
<dbReference type="Proteomes" id="UP001459277">
    <property type="component" value="Unassembled WGS sequence"/>
</dbReference>
<name>A0AAW2CR25_9ROSI</name>
<proteinExistence type="predicted"/>
<evidence type="ECO:0000313" key="1">
    <source>
        <dbReference type="EMBL" id="KAL0000705.1"/>
    </source>
</evidence>
<evidence type="ECO:0000313" key="2">
    <source>
        <dbReference type="Proteomes" id="UP001459277"/>
    </source>
</evidence>
<keyword evidence="2" id="KW-1185">Reference proteome</keyword>
<organism evidence="1 2">
    <name type="scientific">Lithocarpus litseifolius</name>
    <dbReference type="NCBI Taxonomy" id="425828"/>
    <lineage>
        <taxon>Eukaryota</taxon>
        <taxon>Viridiplantae</taxon>
        <taxon>Streptophyta</taxon>
        <taxon>Embryophyta</taxon>
        <taxon>Tracheophyta</taxon>
        <taxon>Spermatophyta</taxon>
        <taxon>Magnoliopsida</taxon>
        <taxon>eudicotyledons</taxon>
        <taxon>Gunneridae</taxon>
        <taxon>Pentapetalae</taxon>
        <taxon>rosids</taxon>
        <taxon>fabids</taxon>
        <taxon>Fagales</taxon>
        <taxon>Fagaceae</taxon>
        <taxon>Lithocarpus</taxon>
    </lineage>
</organism>
<dbReference type="AlphaFoldDB" id="A0AAW2CR25"/>
<protein>
    <submittedName>
        <fullName evidence="1">Uncharacterized protein</fullName>
    </submittedName>
</protein>
<sequence>MAAVVIREPASSARPTAAQLAYMMKDKLKDAVEEVDKEKALKDVAEATVKEKVTAAKNAEA</sequence>
<reference evidence="1 2" key="1">
    <citation type="submission" date="2024-01" db="EMBL/GenBank/DDBJ databases">
        <title>A telomere-to-telomere, gap-free genome of sweet tea (Lithocarpus litseifolius).</title>
        <authorList>
            <person name="Zhou J."/>
        </authorList>
    </citation>
    <scope>NUCLEOTIDE SEQUENCE [LARGE SCALE GENOMIC DNA]</scope>
    <source>
        <strain evidence="1">Zhou-2022a</strain>
        <tissue evidence="1">Leaf</tissue>
    </source>
</reference>